<evidence type="ECO:0000313" key="1">
    <source>
        <dbReference type="EMBL" id="ATZ29789.1"/>
    </source>
</evidence>
<keyword evidence="1" id="KW-0413">Isomerase</keyword>
<keyword evidence="1" id="KW-0614">Plasmid</keyword>
<sequence length="77" mass="8681">MPHIHVRHYPRNFTEEQLRAIDEAVTAAVTSTFATGEDTVSISLEPVTPEDWDSQVLAEIAARRDELIKAPGYWNES</sequence>
<geneLocation type="plasmid" evidence="2">
    <name>psa3239</name>
</geneLocation>
<dbReference type="KEGG" id="slx:SLAV_40135"/>
<evidence type="ECO:0000313" key="2">
    <source>
        <dbReference type="Proteomes" id="UP000231791"/>
    </source>
</evidence>
<dbReference type="GO" id="GO:0016853">
    <property type="term" value="F:isomerase activity"/>
    <property type="evidence" value="ECO:0007669"/>
    <property type="project" value="UniProtKB-KW"/>
</dbReference>
<name>A0A2K8PSX4_STRLA</name>
<dbReference type="AlphaFoldDB" id="A0A2K8PSX4"/>
<gene>
    <name evidence="1" type="primary">pptA</name>
    <name evidence="1" type="ORF">SLAV_40135</name>
</gene>
<dbReference type="GeneID" id="49388953"/>
<dbReference type="OrthoDB" id="3395834at2"/>
<dbReference type="Gene3D" id="3.30.429.10">
    <property type="entry name" value="Macrophage Migration Inhibitory Factor"/>
    <property type="match status" value="1"/>
</dbReference>
<dbReference type="InterPro" id="IPR014347">
    <property type="entry name" value="Tautomerase/MIF_sf"/>
</dbReference>
<dbReference type="Proteomes" id="UP000231791">
    <property type="component" value="Plasmid pSA3239"/>
</dbReference>
<reference evidence="1 2" key="1">
    <citation type="submission" date="2017-11" db="EMBL/GenBank/DDBJ databases">
        <title>Complete genome sequence of Streptomyces lavendulae subsp. lavendulae CCM 3239 (formerly 'Streptomyces aureofaciens CCM 3239'), the producer of the angucycline-type antibiotic auricin.</title>
        <authorList>
            <person name="Busche T."/>
            <person name="Novakova R."/>
            <person name="Al'Dilaimi A."/>
            <person name="Homerova D."/>
            <person name="Feckova L."/>
            <person name="Rezuchova B."/>
            <person name="Mingyar E."/>
            <person name="Csolleiova D."/>
            <person name="Bekeova C."/>
            <person name="Winkler A."/>
            <person name="Sevcikova B."/>
            <person name="Kalinowski J."/>
            <person name="Kormanec J."/>
            <person name="Ruckert C."/>
        </authorList>
    </citation>
    <scope>NUCLEOTIDE SEQUENCE [LARGE SCALE GENOMIC DNA]</scope>
    <source>
        <strain evidence="1 2">CCM 3239</strain>
        <plasmid evidence="2">Plasmid psa3239</plasmid>
    </source>
</reference>
<organism evidence="1 2">
    <name type="scientific">Streptomyces lavendulae subsp. lavendulae</name>
    <dbReference type="NCBI Taxonomy" id="58340"/>
    <lineage>
        <taxon>Bacteria</taxon>
        <taxon>Bacillati</taxon>
        <taxon>Actinomycetota</taxon>
        <taxon>Actinomycetes</taxon>
        <taxon>Kitasatosporales</taxon>
        <taxon>Streptomycetaceae</taxon>
        <taxon>Streptomyces</taxon>
    </lineage>
</organism>
<proteinExistence type="predicted"/>
<dbReference type="RefSeq" id="WP_030237957.1">
    <property type="nucleotide sequence ID" value="NC_024970.2"/>
</dbReference>
<dbReference type="EC" id="5.3.2.-" evidence="1"/>
<dbReference type="SUPFAM" id="SSF55331">
    <property type="entry name" value="Tautomerase/MIF"/>
    <property type="match status" value="1"/>
</dbReference>
<protein>
    <submittedName>
        <fullName evidence="1">Tautomerase PptA</fullName>
        <ecNumber evidence="1">5.3.2.-</ecNumber>
    </submittedName>
</protein>
<keyword evidence="2" id="KW-1185">Reference proteome</keyword>
<dbReference type="EMBL" id="CP024986">
    <property type="protein sequence ID" value="ATZ29789.1"/>
    <property type="molecule type" value="Genomic_DNA"/>
</dbReference>
<accession>A0A2K8PSX4</accession>